<evidence type="ECO:0000313" key="1">
    <source>
        <dbReference type="EMBL" id="KAJ3056977.1"/>
    </source>
</evidence>
<keyword evidence="2" id="KW-1185">Reference proteome</keyword>
<name>A0AAD5SMT1_9FUNG</name>
<dbReference type="AlphaFoldDB" id="A0AAD5SMT1"/>
<comment type="caution">
    <text evidence="1">The sequence shown here is derived from an EMBL/GenBank/DDBJ whole genome shotgun (WGS) entry which is preliminary data.</text>
</comment>
<protein>
    <submittedName>
        <fullName evidence="1">Uncharacterized protein</fullName>
    </submittedName>
</protein>
<organism evidence="1 2">
    <name type="scientific">Rhizophlyctis rosea</name>
    <dbReference type="NCBI Taxonomy" id="64517"/>
    <lineage>
        <taxon>Eukaryota</taxon>
        <taxon>Fungi</taxon>
        <taxon>Fungi incertae sedis</taxon>
        <taxon>Chytridiomycota</taxon>
        <taxon>Chytridiomycota incertae sedis</taxon>
        <taxon>Chytridiomycetes</taxon>
        <taxon>Rhizophlyctidales</taxon>
        <taxon>Rhizophlyctidaceae</taxon>
        <taxon>Rhizophlyctis</taxon>
    </lineage>
</organism>
<sequence length="128" mass="14229">MIAQTTDKPKKTQFKIDVAVVAPTPRQVPHSVVGTCEMVHLKATGSVVKVVAASNICTSNPHQTRRGRLRAHTISEQRSSFAISAFNDRGPGEMLVRSNCMAEDEKLPPQHNMNMISIERHRKLRETS</sequence>
<dbReference type="Proteomes" id="UP001212841">
    <property type="component" value="Unassembled WGS sequence"/>
</dbReference>
<reference evidence="1" key="1">
    <citation type="submission" date="2020-05" db="EMBL/GenBank/DDBJ databases">
        <title>Phylogenomic resolution of chytrid fungi.</title>
        <authorList>
            <person name="Stajich J.E."/>
            <person name="Amses K."/>
            <person name="Simmons R."/>
            <person name="Seto K."/>
            <person name="Myers J."/>
            <person name="Bonds A."/>
            <person name="Quandt C.A."/>
            <person name="Barry K."/>
            <person name="Liu P."/>
            <person name="Grigoriev I."/>
            <person name="Longcore J.E."/>
            <person name="James T.Y."/>
        </authorList>
    </citation>
    <scope>NUCLEOTIDE SEQUENCE</scope>
    <source>
        <strain evidence="1">JEL0318</strain>
    </source>
</reference>
<gene>
    <name evidence="1" type="ORF">HK097_001920</name>
</gene>
<accession>A0AAD5SMT1</accession>
<evidence type="ECO:0000313" key="2">
    <source>
        <dbReference type="Proteomes" id="UP001212841"/>
    </source>
</evidence>
<dbReference type="EMBL" id="JADGJD010000014">
    <property type="protein sequence ID" value="KAJ3056977.1"/>
    <property type="molecule type" value="Genomic_DNA"/>
</dbReference>
<proteinExistence type="predicted"/>